<sequence length="196" mass="21500">MPRLARAFDPSLDTVTGSLVFLRKLRRFGHVGGIHEVIWAQLRSFNSAIAKYYQDYVQDGVAVALIDHREEDGRRRCLMQRQEWVVQEEEKRPKSAKRVENVDPREELDDDDDDEAKDTGEPGLGGGVGLSIPFDGVLRNGRGGDDLKLGPDLSDILLERAGGNGNGPKVATSGDTARGGGESGRENIDSEDAIER</sequence>
<evidence type="ECO:0000313" key="3">
    <source>
        <dbReference type="Proteomes" id="UP001150217"/>
    </source>
</evidence>
<organism evidence="2 3">
    <name type="scientific">Lentinula lateritia</name>
    <dbReference type="NCBI Taxonomy" id="40482"/>
    <lineage>
        <taxon>Eukaryota</taxon>
        <taxon>Fungi</taxon>
        <taxon>Dikarya</taxon>
        <taxon>Basidiomycota</taxon>
        <taxon>Agaricomycotina</taxon>
        <taxon>Agaricomycetes</taxon>
        <taxon>Agaricomycetidae</taxon>
        <taxon>Agaricales</taxon>
        <taxon>Marasmiineae</taxon>
        <taxon>Omphalotaceae</taxon>
        <taxon>Lentinula</taxon>
    </lineage>
</organism>
<keyword evidence="3" id="KW-1185">Reference proteome</keyword>
<feature type="region of interest" description="Disordered" evidence="1">
    <location>
        <begin position="86"/>
        <end position="130"/>
    </location>
</feature>
<evidence type="ECO:0000256" key="1">
    <source>
        <dbReference type="SAM" id="MobiDB-lite"/>
    </source>
</evidence>
<dbReference type="EMBL" id="JANVFT010000019">
    <property type="protein sequence ID" value="KAJ4497844.1"/>
    <property type="molecule type" value="Genomic_DNA"/>
</dbReference>
<reference evidence="2" key="1">
    <citation type="submission" date="2022-08" db="EMBL/GenBank/DDBJ databases">
        <title>A Global Phylogenomic Analysis of the Shiitake Genus Lentinula.</title>
        <authorList>
            <consortium name="DOE Joint Genome Institute"/>
            <person name="Sierra-Patev S."/>
            <person name="Min B."/>
            <person name="Naranjo-Ortiz M."/>
            <person name="Looney B."/>
            <person name="Konkel Z."/>
            <person name="Slot J.C."/>
            <person name="Sakamoto Y."/>
            <person name="Steenwyk J.L."/>
            <person name="Rokas A."/>
            <person name="Carro J."/>
            <person name="Camarero S."/>
            <person name="Ferreira P."/>
            <person name="Molpeceres G."/>
            <person name="Ruiz-Duenas F.J."/>
            <person name="Serrano A."/>
            <person name="Henrissat B."/>
            <person name="Drula E."/>
            <person name="Hughes K.W."/>
            <person name="Mata J.L."/>
            <person name="Ishikawa N.K."/>
            <person name="Vargas-Isla R."/>
            <person name="Ushijima S."/>
            <person name="Smith C.A."/>
            <person name="Ahrendt S."/>
            <person name="Andreopoulos W."/>
            <person name="He G."/>
            <person name="Labutti K."/>
            <person name="Lipzen A."/>
            <person name="Ng V."/>
            <person name="Riley R."/>
            <person name="Sandor L."/>
            <person name="Barry K."/>
            <person name="Martinez A.T."/>
            <person name="Xiao Y."/>
            <person name="Gibbons J.G."/>
            <person name="Terashima K."/>
            <person name="Grigoriev I.V."/>
            <person name="Hibbett D.S."/>
        </authorList>
    </citation>
    <scope>NUCLEOTIDE SEQUENCE</scope>
    <source>
        <strain evidence="2">RHP3577 ss4</strain>
    </source>
</reference>
<feature type="compositionally biased region" description="Acidic residues" evidence="1">
    <location>
        <begin position="106"/>
        <end position="116"/>
    </location>
</feature>
<feature type="compositionally biased region" description="Basic and acidic residues" evidence="1">
    <location>
        <begin position="183"/>
        <end position="196"/>
    </location>
</feature>
<gene>
    <name evidence="2" type="ORF">C8R41DRAFT_865302</name>
</gene>
<name>A0ABQ8VN91_9AGAR</name>
<feature type="region of interest" description="Disordered" evidence="1">
    <location>
        <begin position="157"/>
        <end position="196"/>
    </location>
</feature>
<proteinExistence type="predicted"/>
<feature type="compositionally biased region" description="Basic and acidic residues" evidence="1">
    <location>
        <begin position="88"/>
        <end position="105"/>
    </location>
</feature>
<dbReference type="Proteomes" id="UP001150217">
    <property type="component" value="Unassembled WGS sequence"/>
</dbReference>
<protein>
    <submittedName>
        <fullName evidence="2">Uncharacterized protein</fullName>
    </submittedName>
</protein>
<accession>A0ABQ8VN91</accession>
<evidence type="ECO:0000313" key="2">
    <source>
        <dbReference type="EMBL" id="KAJ4497844.1"/>
    </source>
</evidence>
<comment type="caution">
    <text evidence="2">The sequence shown here is derived from an EMBL/GenBank/DDBJ whole genome shotgun (WGS) entry which is preliminary data.</text>
</comment>